<evidence type="ECO:0000313" key="4">
    <source>
        <dbReference type="EMBL" id="CAE7168897.1"/>
    </source>
</evidence>
<evidence type="ECO:0000259" key="3">
    <source>
        <dbReference type="Pfam" id="PF13360"/>
    </source>
</evidence>
<name>A0A812IS53_SYMPI</name>
<keyword evidence="2" id="KW-0732">Signal</keyword>
<feature type="region of interest" description="Disordered" evidence="1">
    <location>
        <begin position="615"/>
        <end position="634"/>
    </location>
</feature>
<dbReference type="Gene3D" id="2.60.120.560">
    <property type="entry name" value="Exo-inulinase, domain 1"/>
    <property type="match status" value="1"/>
</dbReference>
<dbReference type="Proteomes" id="UP000649617">
    <property type="component" value="Unassembled WGS sequence"/>
</dbReference>
<dbReference type="Gene3D" id="2.130.10.10">
    <property type="entry name" value="YVTN repeat-like/Quinoprotein amine dehydrogenase"/>
    <property type="match status" value="5"/>
</dbReference>
<evidence type="ECO:0000256" key="1">
    <source>
        <dbReference type="SAM" id="MobiDB-lite"/>
    </source>
</evidence>
<dbReference type="PANTHER" id="PTHR34512:SF30">
    <property type="entry name" value="OUTER MEMBRANE PROTEIN ASSEMBLY FACTOR BAMB"/>
    <property type="match status" value="1"/>
</dbReference>
<reference evidence="4" key="1">
    <citation type="submission" date="2021-02" db="EMBL/GenBank/DDBJ databases">
        <authorList>
            <person name="Dougan E. K."/>
            <person name="Rhodes N."/>
            <person name="Thang M."/>
            <person name="Chan C."/>
        </authorList>
    </citation>
    <scope>NUCLEOTIDE SEQUENCE</scope>
</reference>
<feature type="domain" description="Pyrrolo-quinoline quinone repeat" evidence="3">
    <location>
        <begin position="1258"/>
        <end position="1318"/>
    </location>
</feature>
<dbReference type="EMBL" id="CAJNIZ010000544">
    <property type="protein sequence ID" value="CAE7168897.1"/>
    <property type="molecule type" value="Genomic_DNA"/>
</dbReference>
<dbReference type="OrthoDB" id="416253at2759"/>
<dbReference type="InterPro" id="IPR002372">
    <property type="entry name" value="PQQ_rpt_dom"/>
</dbReference>
<dbReference type="SMART" id="SM00564">
    <property type="entry name" value="PQQ"/>
    <property type="match status" value="9"/>
</dbReference>
<evidence type="ECO:0000313" key="5">
    <source>
        <dbReference type="Proteomes" id="UP000649617"/>
    </source>
</evidence>
<feature type="signal peptide" evidence="2">
    <location>
        <begin position="1"/>
        <end position="37"/>
    </location>
</feature>
<feature type="chain" id="PRO_5032544627" evidence="2">
    <location>
        <begin position="38"/>
        <end position="1377"/>
    </location>
</feature>
<protein>
    <submittedName>
        <fullName evidence="4">BamB protein</fullName>
    </submittedName>
</protein>
<dbReference type="InterPro" id="IPR011047">
    <property type="entry name" value="Quinoprotein_ADH-like_sf"/>
</dbReference>
<feature type="domain" description="Pyrrolo-quinoline quinone repeat" evidence="3">
    <location>
        <begin position="109"/>
        <end position="367"/>
    </location>
</feature>
<dbReference type="InterPro" id="IPR018391">
    <property type="entry name" value="PQQ_b-propeller_rpt"/>
</dbReference>
<sequence>MTRTMPTSFVPRWFRIPAAAALALAAALLTPAAPARAADPLDWPNWRGPHYNGVSAETGLPDEWDPDGGEGSNLLWKNPALAGRSTPIVMGGKLYTLVRAEPGTTTEGEKVVCADAATGEVLWEHRFNVYLSDVPDTRVGWSSVVGDPETGRVYANGVSGYFCCLEGDSGDLVWERSLHEELGLLSTYGGRTNFPLIYKDTVITSAVVIGWGDTPQWGLLAKPAHRFMAFDKATGELRWLSGTTLIPEDTTYSTPALARINDQDVLVFGSGDGKVWSFKAATGEHIWSYPLSRRGLNVSPVVGPDGMVYTGHSEENVVGSTMGAVVAIDGTKEGELKLGDEEWILPQEMVGKSSPLLVDGRVYTVTDTAKMNIFDAETGKQVGKRTLGRAMRGTPVYADGKIYTCTNEGMFYILKPSGRGVDVLQRERLGGEEVNASPIVSHGRVYLATSENLYCIADKSAADTHADHDTHVVAEPPPAGGKAVTHIQLSPWDSLLAPGDSLKLTLRCYNEKGELIAEPSDAEVSFSVDGSGAVTRDDSGLTATYSASEDAQHECALVTCKFGDLTAQARVRVVPPLPWEFDFESRRDVPLTWVGGRIRYNLREDESGNQYLAKPTELPTRPGAPTTKLGTRSRMWMGSPEMSDYTVQADIQMKVGVGGESSGPVPEFPPEAASSSAVKLPSAGLINSRYTFTLFGPNNEARLYSWCTHDRRAQATVPMEFVPDEWYTMKLKVQPDKQSGVAHVRAKVWKRGEAEPDEWTMEMYDEAPNYSGSPGLFGDSKEAEFYVDNLSSASLTANRPPAAAGAGVPPKTSTYQGHPTMNRVSIAVATCLTSFACCLADEPTLEWNQWAGGPSKNNVPVAENVPTDWDVGEFDFRTGEWDPSTARNIRWAARLGSQTYGNVVVAGGKAFVGTNNSGGWIERYPSDVDLGCLLCFDIKDGKFLWQHSSEKLKTGRVHDWPLQGICCAPLVEGKRLWFVTSRGEVRCLDPEGFRDGENDGPFTDEEHTGEVEADVVWVFDMMRELGVSQHNMCSCSVTAIGDILLVNTSNGLDESHINLPAPNAPSFIALDKNTGKLLWTDKSPGSNILHGQWSSPSYAVLGGQEQAIFGGGDGWVYSFDPKGDGAGNAKLLWKFDANPKDSVWVLGGRGTRNNIIATPVIYDDKVYVAVGQDPEHGEGIGHLWCIDPTKRGDVSPELAFNSKNPSEPIAHKRIQAVVPEEGDFARPNPNSAAIWHYSQVDENGDGEIDFEEEMHRSCGTVAIKDDVLYIADFSGLFHCLDAQTGKRHWVYDMFAAAWGSPMIADGKVYIGDEEGEVAIFRHSADPNVAMMDDGGEMVPALGQIDMKNSVYSTPIFADGVMYISNKTHLFAIENKED</sequence>
<dbReference type="InterPro" id="IPR015943">
    <property type="entry name" value="WD40/YVTN_repeat-like_dom_sf"/>
</dbReference>
<gene>
    <name evidence="4" type="primary">bamB</name>
    <name evidence="4" type="ORF">SPIL2461_LOCUS644</name>
</gene>
<comment type="caution">
    <text evidence="4">The sequence shown here is derived from an EMBL/GenBank/DDBJ whole genome shotgun (WGS) entry which is preliminary data.</text>
</comment>
<dbReference type="Pfam" id="PF13360">
    <property type="entry name" value="PQQ_2"/>
    <property type="match status" value="2"/>
</dbReference>
<dbReference type="SUPFAM" id="SSF50998">
    <property type="entry name" value="Quinoprotein alcohol dehydrogenase-like"/>
    <property type="match status" value="2"/>
</dbReference>
<dbReference type="PANTHER" id="PTHR34512">
    <property type="entry name" value="CELL SURFACE PROTEIN"/>
    <property type="match status" value="1"/>
</dbReference>
<accession>A0A812IS53</accession>
<organism evidence="4 5">
    <name type="scientific">Symbiodinium pilosum</name>
    <name type="common">Dinoflagellate</name>
    <dbReference type="NCBI Taxonomy" id="2952"/>
    <lineage>
        <taxon>Eukaryota</taxon>
        <taxon>Sar</taxon>
        <taxon>Alveolata</taxon>
        <taxon>Dinophyceae</taxon>
        <taxon>Suessiales</taxon>
        <taxon>Symbiodiniaceae</taxon>
        <taxon>Symbiodinium</taxon>
    </lineage>
</organism>
<evidence type="ECO:0000256" key="2">
    <source>
        <dbReference type="SAM" id="SignalP"/>
    </source>
</evidence>
<proteinExistence type="predicted"/>
<keyword evidence="5" id="KW-1185">Reference proteome</keyword>